<evidence type="ECO:0000256" key="2">
    <source>
        <dbReference type="ARBA" id="ARBA00022475"/>
    </source>
</evidence>
<keyword evidence="3 6" id="KW-0812">Transmembrane</keyword>
<evidence type="ECO:0000256" key="1">
    <source>
        <dbReference type="ARBA" id="ARBA00004651"/>
    </source>
</evidence>
<feature type="transmembrane region" description="Helical" evidence="6">
    <location>
        <begin position="348"/>
        <end position="370"/>
    </location>
</feature>
<feature type="transmembrane region" description="Helical" evidence="6">
    <location>
        <begin position="121"/>
        <end position="142"/>
    </location>
</feature>
<feature type="transmembrane region" description="Helical" evidence="6">
    <location>
        <begin position="469"/>
        <end position="490"/>
    </location>
</feature>
<keyword evidence="5 6" id="KW-0472">Membrane</keyword>
<dbReference type="Pfam" id="PF01943">
    <property type="entry name" value="Polysacc_synt"/>
    <property type="match status" value="1"/>
</dbReference>
<dbReference type="Proteomes" id="UP000198778">
    <property type="component" value="Unassembled WGS sequence"/>
</dbReference>
<dbReference type="AlphaFoldDB" id="A0A1H0KV41"/>
<feature type="transmembrane region" description="Helical" evidence="6">
    <location>
        <begin position="234"/>
        <end position="255"/>
    </location>
</feature>
<proteinExistence type="predicted"/>
<dbReference type="OrthoDB" id="9775950at2"/>
<dbReference type="InterPro" id="IPR002797">
    <property type="entry name" value="Polysacc_synth"/>
</dbReference>
<dbReference type="PANTHER" id="PTHR30250:SF29">
    <property type="entry name" value="POLYSACCHARIDE BIOSYNTHESIS PROTEIN C-TERMINAL DOMAIN-CONTAINING PROTEIN"/>
    <property type="match status" value="1"/>
</dbReference>
<dbReference type="GO" id="GO:0005886">
    <property type="term" value="C:plasma membrane"/>
    <property type="evidence" value="ECO:0007669"/>
    <property type="project" value="UniProtKB-SubCell"/>
</dbReference>
<dbReference type="CDD" id="cd13124">
    <property type="entry name" value="MATE_SpoVB_like"/>
    <property type="match status" value="1"/>
</dbReference>
<comment type="subcellular location">
    <subcellularLocation>
        <location evidence="1">Cell membrane</location>
        <topology evidence="1">Multi-pass membrane protein</topology>
    </subcellularLocation>
</comment>
<gene>
    <name evidence="7" type="ORF">SAMN04488053_12028</name>
</gene>
<evidence type="ECO:0000313" key="7">
    <source>
        <dbReference type="EMBL" id="SDO59735.1"/>
    </source>
</evidence>
<evidence type="ECO:0000256" key="5">
    <source>
        <dbReference type="ARBA" id="ARBA00023136"/>
    </source>
</evidence>
<feature type="transmembrane region" description="Helical" evidence="6">
    <location>
        <begin position="12"/>
        <end position="31"/>
    </location>
</feature>
<feature type="transmembrane region" description="Helical" evidence="6">
    <location>
        <begin position="314"/>
        <end position="336"/>
    </location>
</feature>
<dbReference type="STRING" id="745820.SAMN04488053_12028"/>
<organism evidence="7 8">
    <name type="scientific">Alkalicoccus daliensis</name>
    <dbReference type="NCBI Taxonomy" id="745820"/>
    <lineage>
        <taxon>Bacteria</taxon>
        <taxon>Bacillati</taxon>
        <taxon>Bacillota</taxon>
        <taxon>Bacilli</taxon>
        <taxon>Bacillales</taxon>
        <taxon>Bacillaceae</taxon>
        <taxon>Alkalicoccus</taxon>
    </lineage>
</organism>
<evidence type="ECO:0000256" key="4">
    <source>
        <dbReference type="ARBA" id="ARBA00022989"/>
    </source>
</evidence>
<name>A0A1H0KV41_9BACI</name>
<keyword evidence="4 6" id="KW-1133">Transmembrane helix</keyword>
<dbReference type="RefSeq" id="WP_090844591.1">
    <property type="nucleotide sequence ID" value="NZ_FNIL01000020.1"/>
</dbReference>
<feature type="transmembrane region" description="Helical" evidence="6">
    <location>
        <begin position="154"/>
        <end position="174"/>
    </location>
</feature>
<evidence type="ECO:0000256" key="6">
    <source>
        <dbReference type="SAM" id="Phobius"/>
    </source>
</evidence>
<evidence type="ECO:0000313" key="8">
    <source>
        <dbReference type="Proteomes" id="UP000198778"/>
    </source>
</evidence>
<dbReference type="PANTHER" id="PTHR30250">
    <property type="entry name" value="PST FAMILY PREDICTED COLANIC ACID TRANSPORTER"/>
    <property type="match status" value="1"/>
</dbReference>
<keyword evidence="2" id="KW-1003">Cell membrane</keyword>
<feature type="transmembrane region" description="Helical" evidence="6">
    <location>
        <begin position="186"/>
        <end position="205"/>
    </location>
</feature>
<keyword evidence="8" id="KW-1185">Reference proteome</keyword>
<feature type="transmembrane region" description="Helical" evidence="6">
    <location>
        <begin position="377"/>
        <end position="397"/>
    </location>
</feature>
<reference evidence="8" key="1">
    <citation type="submission" date="2016-10" db="EMBL/GenBank/DDBJ databases">
        <authorList>
            <person name="Varghese N."/>
            <person name="Submissions S."/>
        </authorList>
    </citation>
    <scope>NUCLEOTIDE SEQUENCE [LARGE SCALE GENOMIC DNA]</scope>
    <source>
        <strain evidence="8">CGMCC 1.10369</strain>
    </source>
</reference>
<evidence type="ECO:0000256" key="3">
    <source>
        <dbReference type="ARBA" id="ARBA00022692"/>
    </source>
</evidence>
<feature type="transmembrane region" description="Helical" evidence="6">
    <location>
        <begin position="437"/>
        <end position="457"/>
    </location>
</feature>
<feature type="transmembrane region" description="Helical" evidence="6">
    <location>
        <begin position="275"/>
        <end position="293"/>
    </location>
</feature>
<sequence>MTDSRRGWLQGALYLSLAAFIAKGLSALYKIPYQNLTGDTGFYVYQQVYPLYGAVLVLGTYGFPLVIAKAVLAEEDNKTLRKQLTFYVLILWLFFSFLGTAVILFADTIAGWMGDDALTPAVRWMGAPFFLVPFFAVTRGFFQGRHTTVPSAVTQVVEQFIRVIVILFIAWFAMQTADVYRAGTSAGIGAFTGGLAGLIVMWLYLKAYPQWWRPDFGLPKEWQRLSGELFKQGLFVSASAMALILFQVIDAFTIVQRLPQGDAGAALKGIYDRSWPLVQFGALITTVFSYAALPSISEAWQKNRAKAAVETGKALKICLVFGGAAAAGMLIIMPSLNFMMFTDTAGTTVLQIMTIVILGGSLFMTAAALLHAIDKAGAAAGLLLLGLLVKGTLNYLLVPGLGITGAAASSAAASLFLAGAALLYLRKQGCFSFFSAGIWGKWMLALIFMSGGVLLFLEIEALFPESRLTAAVFTMGASVIGAVLFIFILWRVSLFTPSEWEELPKISRVLPHRHLHRRKNHD</sequence>
<dbReference type="EMBL" id="FNIL01000020">
    <property type="protein sequence ID" value="SDO59735.1"/>
    <property type="molecule type" value="Genomic_DNA"/>
</dbReference>
<dbReference type="InterPro" id="IPR050833">
    <property type="entry name" value="Poly_Biosynth_Transport"/>
</dbReference>
<dbReference type="InterPro" id="IPR024923">
    <property type="entry name" value="PG_synth_SpoVB"/>
</dbReference>
<feature type="transmembrane region" description="Helical" evidence="6">
    <location>
        <begin position="84"/>
        <end position="106"/>
    </location>
</feature>
<accession>A0A1H0KV41</accession>
<feature type="transmembrane region" description="Helical" evidence="6">
    <location>
        <begin position="403"/>
        <end position="425"/>
    </location>
</feature>
<protein>
    <submittedName>
        <fullName evidence="7">Polysaccharide transporter, PST family</fullName>
    </submittedName>
</protein>
<feature type="transmembrane region" description="Helical" evidence="6">
    <location>
        <begin position="51"/>
        <end position="72"/>
    </location>
</feature>